<protein>
    <recommendedName>
        <fullName evidence="5">Transmembrane protein</fullName>
    </recommendedName>
</protein>
<feature type="compositionally biased region" description="Basic and acidic residues" evidence="1">
    <location>
        <begin position="272"/>
        <end position="299"/>
    </location>
</feature>
<feature type="region of interest" description="Disordered" evidence="1">
    <location>
        <begin position="272"/>
        <end position="357"/>
    </location>
</feature>
<dbReference type="RefSeq" id="XP_025376993.1">
    <property type="nucleotide sequence ID" value="XM_025524934.1"/>
</dbReference>
<evidence type="ECO:0008006" key="5">
    <source>
        <dbReference type="Google" id="ProtNLM"/>
    </source>
</evidence>
<dbReference type="AlphaFoldDB" id="A0A316YPX3"/>
<reference evidence="3 4" key="1">
    <citation type="journal article" date="2018" name="Mol. Biol. Evol.">
        <title>Broad Genomic Sampling Reveals a Smut Pathogenic Ancestry of the Fungal Clade Ustilaginomycotina.</title>
        <authorList>
            <person name="Kijpornyongpan T."/>
            <person name="Mondo S.J."/>
            <person name="Barry K."/>
            <person name="Sandor L."/>
            <person name="Lee J."/>
            <person name="Lipzen A."/>
            <person name="Pangilinan J."/>
            <person name="LaButti K."/>
            <person name="Hainaut M."/>
            <person name="Henrissat B."/>
            <person name="Grigoriev I.V."/>
            <person name="Spatafora J.W."/>
            <person name="Aime M.C."/>
        </authorList>
    </citation>
    <scope>NUCLEOTIDE SEQUENCE [LARGE SCALE GENOMIC DNA]</scope>
    <source>
        <strain evidence="3 4">MCA 4198</strain>
    </source>
</reference>
<feature type="region of interest" description="Disordered" evidence="1">
    <location>
        <begin position="121"/>
        <end position="208"/>
    </location>
</feature>
<dbReference type="GeneID" id="37046850"/>
<evidence type="ECO:0000313" key="4">
    <source>
        <dbReference type="Proteomes" id="UP000245768"/>
    </source>
</evidence>
<feature type="compositionally biased region" description="Acidic residues" evidence="1">
    <location>
        <begin position="133"/>
        <end position="143"/>
    </location>
</feature>
<dbReference type="InParanoid" id="A0A316YPX3"/>
<sequence length="357" mass="40707">MKRLVFVLLFVAAMLASLATNAGCLDSQRDESAPMVKRVLGSGQHEEDEDRRSDESAPMVKRGLGTGQHEEEEDRPASSKPGSILERMARDEQQIQKTVDFYARYWRDRYRKAALELREQRGINQESHGGQETEQEGDGDDDGSIAVKASARCRPSIPQHESSDESDESAPMFKRGLGSGGSGQHEEGEDRPASSRPGSLLEQMAHDEQQIQKTVDFWARYWRDRYRKAALELRERREINQERHGGQEIKREGDDDDDGSIAYWLNRFEEVTEELERTPGSSRKREWEHEEEEKRRQDLARLMPPPAGVPNAQRFRRLSSMSQTPEREKKKQPKAHPNEGAITTEGSGGRLSKPERP</sequence>
<organism evidence="3 4">
    <name type="scientific">Acaromyces ingoldii</name>
    <dbReference type="NCBI Taxonomy" id="215250"/>
    <lineage>
        <taxon>Eukaryota</taxon>
        <taxon>Fungi</taxon>
        <taxon>Dikarya</taxon>
        <taxon>Basidiomycota</taxon>
        <taxon>Ustilaginomycotina</taxon>
        <taxon>Exobasidiomycetes</taxon>
        <taxon>Exobasidiales</taxon>
        <taxon>Cryptobasidiaceae</taxon>
        <taxon>Acaromyces</taxon>
    </lineage>
</organism>
<dbReference type="Proteomes" id="UP000245768">
    <property type="component" value="Unassembled WGS sequence"/>
</dbReference>
<keyword evidence="4" id="KW-1185">Reference proteome</keyword>
<feature type="signal peptide" evidence="2">
    <location>
        <begin position="1"/>
        <end position="19"/>
    </location>
</feature>
<evidence type="ECO:0000256" key="1">
    <source>
        <dbReference type="SAM" id="MobiDB-lite"/>
    </source>
</evidence>
<dbReference type="EMBL" id="KZ819636">
    <property type="protein sequence ID" value="PWN89795.1"/>
    <property type="molecule type" value="Genomic_DNA"/>
</dbReference>
<keyword evidence="2" id="KW-0732">Signal</keyword>
<feature type="chain" id="PRO_5016308507" description="Transmembrane protein" evidence="2">
    <location>
        <begin position="20"/>
        <end position="357"/>
    </location>
</feature>
<accession>A0A316YPX3</accession>
<proteinExistence type="predicted"/>
<feature type="compositionally biased region" description="Basic and acidic residues" evidence="1">
    <location>
        <begin position="184"/>
        <end position="193"/>
    </location>
</feature>
<feature type="region of interest" description="Disordered" evidence="1">
    <location>
        <begin position="35"/>
        <end position="91"/>
    </location>
</feature>
<gene>
    <name evidence="3" type="ORF">FA10DRAFT_301098</name>
</gene>
<evidence type="ECO:0000313" key="3">
    <source>
        <dbReference type="EMBL" id="PWN89795.1"/>
    </source>
</evidence>
<name>A0A316YPX3_9BASI</name>
<evidence type="ECO:0000256" key="2">
    <source>
        <dbReference type="SAM" id="SignalP"/>
    </source>
</evidence>